<gene>
    <name evidence="2" type="ORF">POL58_00590</name>
</gene>
<feature type="compositionally biased region" description="Low complexity" evidence="1">
    <location>
        <begin position="9"/>
        <end position="99"/>
    </location>
</feature>
<dbReference type="Gene3D" id="2.120.10.80">
    <property type="entry name" value="Kelch-type beta propeller"/>
    <property type="match status" value="1"/>
</dbReference>
<feature type="region of interest" description="Disordered" evidence="1">
    <location>
        <begin position="1"/>
        <end position="107"/>
    </location>
</feature>
<dbReference type="InterPro" id="IPR015915">
    <property type="entry name" value="Kelch-typ_b-propeller"/>
</dbReference>
<protein>
    <submittedName>
        <fullName evidence="2">Uncharacterized protein</fullName>
    </submittedName>
</protein>
<dbReference type="Proteomes" id="UP001217838">
    <property type="component" value="Unassembled WGS sequence"/>
</dbReference>
<dbReference type="SUPFAM" id="SSF117281">
    <property type="entry name" value="Kelch motif"/>
    <property type="match status" value="1"/>
</dbReference>
<evidence type="ECO:0000313" key="2">
    <source>
        <dbReference type="EMBL" id="MDC0666206.1"/>
    </source>
</evidence>
<organism evidence="2 3">
    <name type="scientific">Nannocystis radixulma</name>
    <dbReference type="NCBI Taxonomy" id="2995305"/>
    <lineage>
        <taxon>Bacteria</taxon>
        <taxon>Pseudomonadati</taxon>
        <taxon>Myxococcota</taxon>
        <taxon>Polyangia</taxon>
        <taxon>Nannocystales</taxon>
        <taxon>Nannocystaceae</taxon>
        <taxon>Nannocystis</taxon>
    </lineage>
</organism>
<dbReference type="RefSeq" id="WP_271993650.1">
    <property type="nucleotide sequence ID" value="NZ_JAQNDN010000001.1"/>
</dbReference>
<reference evidence="2 3" key="1">
    <citation type="submission" date="2022-11" db="EMBL/GenBank/DDBJ databases">
        <title>Minimal conservation of predation-associated metabolite biosynthetic gene clusters underscores biosynthetic potential of Myxococcota including descriptions for ten novel species: Archangium lansinium sp. nov., Myxococcus landrumus sp. nov., Nannocystis bai.</title>
        <authorList>
            <person name="Ahearne A."/>
            <person name="Stevens C."/>
            <person name="Dowd S."/>
        </authorList>
    </citation>
    <scope>NUCLEOTIDE SEQUENCE [LARGE SCALE GENOMIC DNA]</scope>
    <source>
        <strain evidence="2 3">NCELM</strain>
    </source>
</reference>
<evidence type="ECO:0000313" key="3">
    <source>
        <dbReference type="Proteomes" id="UP001217838"/>
    </source>
</evidence>
<sequence length="482" mass="51088">MAAIALGMGAACGDSGASSGGASATGSTGTNSTDASTSGASTSGASTSGASTTTPTSGDSGTMSATDATTTTGISGSSGGETTAGSSSSEGGSSSSTGGPLDEPVDHVIEMMPPNSWKALPDTNMADVCPEPYHSYFCNSVMIAWSGAAYDHGRDRMLLWGGGHADSYYNNIFAFDLGAMQWSRLTEMPPGTPGNAAPAAFNDMRPESCGYYPSVEMLTIADEDLKGNYIDPDKCHNADILAQLDLQQPRSSHSYGKPVYMPTVDAFFYLGGGYYPSAQTSSQWGFRYSFASGLWSESAPRPGEAGRGMTAVDAAGDVWNVTDSGGPVMRYRPSDDAWDAYGTLNYDVRGVGDIDRVRNQFWLLQDMGQQPLVRGFDLDDDAKLMSADPYIDIETSGDLPPQGSRVGFVYADGMDMFVAWTGGHDVYFLDPETRVWTRHTAGGDEPTVPAKNGTYGRWRYSTARKVFVLVNDTLSSVYIYKP</sequence>
<keyword evidence="3" id="KW-1185">Reference proteome</keyword>
<name>A0ABT5AWK9_9BACT</name>
<comment type="caution">
    <text evidence="2">The sequence shown here is derived from an EMBL/GenBank/DDBJ whole genome shotgun (WGS) entry which is preliminary data.</text>
</comment>
<dbReference type="EMBL" id="JAQNDN010000001">
    <property type="protein sequence ID" value="MDC0666206.1"/>
    <property type="molecule type" value="Genomic_DNA"/>
</dbReference>
<proteinExistence type="predicted"/>
<evidence type="ECO:0000256" key="1">
    <source>
        <dbReference type="SAM" id="MobiDB-lite"/>
    </source>
</evidence>
<accession>A0ABT5AWK9</accession>